<feature type="compositionally biased region" description="Polar residues" evidence="7">
    <location>
        <begin position="990"/>
        <end position="1013"/>
    </location>
</feature>
<sequence>MASQKDIEVTASPPISSTTSSERDESYEFYKQHQGLEYTTEEAKRVLRKIDIRLIPLLFLIYMLQYLDKNSINFASVYGLKKGTHLKGQQYSWLSSIFYFGYLIAQWPAGLALQKLPVGKFLAITTLVWGGLLMTTPACYNFAGIAINRFLLGMVEAVVTPGFVLMTGMWYTSEEQPLRLEAWYCTNGIATMFGGLIGYAVGHITTGLPRWMYVFLIFGAFSIAVGIIALVFLPDLPSTAKFLSERERAIAVERVAINRQGVKSSQFKWYQVRQAAEDPKTWLLFIMAIGAQVPNSALTSFTSIIVGTFGFDTLGTQYLQIPGGAVQFITLILGGYIATKFDGKFHSRFACMIFACTVCIIGSGLLVGLPDTNKWGRLVALWLCYFQGLGFSMSLTIVSSNIAGYTKKQVTGALLFTGYCVGNIIGPQTFKSSEAPRYKSAYIAMLAGYAVKLTCIVALYIYMYLENKRRDREAVDSQEIEAEGVENGMLADPYAHLLVREHFDWWEDVENDIAIKAKAIPPISTVSKLGLKDDITRNTKPIPKPSTVPITAPKLDEKYARLLVREQFDWCEDVDNGIAMKTKALSLDTKTPTADTKDLATASTFPVTANIMNGGDVQRPIITQYNCQGDVDNDVVIKAKSLYMETHIPTTGTNDQASTSTATKLDDEYAQPPVREHDNRLEHFENDTTLNTKAVAIDTEITTIDIGDLDTSSTGSATIKELGDEDIQVPFDYDRSEDAKSESTVDTEDLDVTSIGTATARKLVSIPTSNSPIPFIHQRLTMVILKDDEGIQHLVSECDNWSERPISGHDDCLENARNNIAMDTEDLHLNHELHDTTNGPIIAIQLEDEESKQAVIEDDNWSEDATNDITMDTEDLNTNNGPIATTDGLDTAVKSEDLHDHLHHKISASADDVEANIAMDNKHSTGSNEPLATGDDLVTVAELDDSHAHPLHPETSHLSDDAESTLATDHHPELNAATKSSDEIADSPQPVESSQLLDVPKSNSSPVSVQTPQPDEFAVPDGDVDEYEYRTLIGSEDEDIHHWNWFGRAMYAPTATPPAVSLAFMQVRPKVPKGRDELRVISILNRALHQIDPVILRVDRGNEGVLQMHGSEMIEVCDGNTYTHYSLHGNWMSDDFSMRRMIVPDSGAPWMDWRDQLVAAAQEPSRSPRKLTWNPTPSCFKIESMASKKPSPPSHIPSYSFAPLEIMSFIIQKAWATERKVARTFISLPLGVMGPIIKKAPVLKTVPHPPLPFPIGIIGNTTNKAWATAKNDFRKVFVFSIGIIKNAWEFIKAAFHSHTVMPEVVSFLSG</sequence>
<dbReference type="GeneID" id="27681525"/>
<evidence type="ECO:0000256" key="2">
    <source>
        <dbReference type="ARBA" id="ARBA00022448"/>
    </source>
</evidence>
<feature type="transmembrane region" description="Helical" evidence="8">
    <location>
        <begin position="121"/>
        <end position="143"/>
    </location>
</feature>
<feature type="transmembrane region" description="Helical" evidence="8">
    <location>
        <begin position="149"/>
        <end position="171"/>
    </location>
</feature>
<feature type="transmembrane region" description="Helical" evidence="8">
    <location>
        <begin position="282"/>
        <end position="306"/>
    </location>
</feature>
<keyword evidence="4 8" id="KW-1133">Transmembrane helix</keyword>
<keyword evidence="11" id="KW-1185">Reference proteome</keyword>
<feature type="transmembrane region" description="Helical" evidence="8">
    <location>
        <begin position="211"/>
        <end position="233"/>
    </location>
</feature>
<keyword evidence="5 8" id="KW-0472">Membrane</keyword>
<keyword evidence="3 8" id="KW-0812">Transmembrane</keyword>
<feature type="transmembrane region" description="Helical" evidence="8">
    <location>
        <begin position="91"/>
        <end position="109"/>
    </location>
</feature>
<feature type="transmembrane region" description="Helical" evidence="8">
    <location>
        <begin position="318"/>
        <end position="337"/>
    </location>
</feature>
<dbReference type="InterPro" id="IPR011701">
    <property type="entry name" value="MFS"/>
</dbReference>
<dbReference type="Pfam" id="PF07690">
    <property type="entry name" value="MFS_1"/>
    <property type="match status" value="1"/>
</dbReference>
<dbReference type="PANTHER" id="PTHR43791:SF70">
    <property type="entry name" value="MAJOR FACILITATOR SUPERFAMILY (MFS) PROFILE DOMAIN-CONTAINING PROTEIN"/>
    <property type="match status" value="1"/>
</dbReference>
<reference evidence="10 11" key="1">
    <citation type="journal article" date="2015" name="Mol. Plant Microbe Interact.">
        <title>Genome, transcriptome, and functional analyses of Penicillium expansum provide new insights into secondary metabolism and pathogenicity.</title>
        <authorList>
            <person name="Ballester A.R."/>
            <person name="Marcet-Houben M."/>
            <person name="Levin E."/>
            <person name="Sela N."/>
            <person name="Selma-Lazaro C."/>
            <person name="Carmona L."/>
            <person name="Wisniewski M."/>
            <person name="Droby S."/>
            <person name="Gonzalez-Candelas L."/>
            <person name="Gabaldon T."/>
        </authorList>
    </citation>
    <scope>NUCLEOTIDE SEQUENCE [LARGE SCALE GENOMIC DNA]</scope>
    <source>
        <strain evidence="10 11">MD-8</strain>
    </source>
</reference>
<protein>
    <submittedName>
        <fullName evidence="10">Major facilitator superfamily domain, general substrate transporter</fullName>
    </submittedName>
</protein>
<evidence type="ECO:0000256" key="6">
    <source>
        <dbReference type="ARBA" id="ARBA00037968"/>
    </source>
</evidence>
<dbReference type="PANTHER" id="PTHR43791">
    <property type="entry name" value="PERMEASE-RELATED"/>
    <property type="match status" value="1"/>
</dbReference>
<feature type="transmembrane region" description="Helical" evidence="8">
    <location>
        <begin position="375"/>
        <end position="398"/>
    </location>
</feature>
<evidence type="ECO:0000256" key="1">
    <source>
        <dbReference type="ARBA" id="ARBA00004141"/>
    </source>
</evidence>
<organism evidence="10 11">
    <name type="scientific">Penicillium expansum</name>
    <name type="common">Blue mold rot fungus</name>
    <dbReference type="NCBI Taxonomy" id="27334"/>
    <lineage>
        <taxon>Eukaryota</taxon>
        <taxon>Fungi</taxon>
        <taxon>Dikarya</taxon>
        <taxon>Ascomycota</taxon>
        <taxon>Pezizomycotina</taxon>
        <taxon>Eurotiomycetes</taxon>
        <taxon>Eurotiomycetidae</taxon>
        <taxon>Eurotiales</taxon>
        <taxon>Aspergillaceae</taxon>
        <taxon>Penicillium</taxon>
    </lineage>
</organism>
<keyword evidence="2" id="KW-0813">Transport</keyword>
<feature type="transmembrane region" description="Helical" evidence="8">
    <location>
        <begin position="410"/>
        <end position="430"/>
    </location>
</feature>
<name>A0A0A2K1C2_PENEN</name>
<dbReference type="InterPro" id="IPR020846">
    <property type="entry name" value="MFS_dom"/>
</dbReference>
<evidence type="ECO:0000256" key="7">
    <source>
        <dbReference type="SAM" id="MobiDB-lite"/>
    </source>
</evidence>
<dbReference type="PROSITE" id="PS50850">
    <property type="entry name" value="MFS"/>
    <property type="match status" value="1"/>
</dbReference>
<evidence type="ECO:0000256" key="3">
    <source>
        <dbReference type="ARBA" id="ARBA00022692"/>
    </source>
</evidence>
<evidence type="ECO:0000256" key="5">
    <source>
        <dbReference type="ARBA" id="ARBA00023136"/>
    </source>
</evidence>
<dbReference type="STRING" id="27334.A0A0A2K1C2"/>
<evidence type="ECO:0000256" key="8">
    <source>
        <dbReference type="SAM" id="Phobius"/>
    </source>
</evidence>
<feature type="transmembrane region" description="Helical" evidence="8">
    <location>
        <begin position="349"/>
        <end position="369"/>
    </location>
</feature>
<feature type="transmembrane region" description="Helical" evidence="8">
    <location>
        <begin position="183"/>
        <end position="205"/>
    </location>
</feature>
<dbReference type="EMBL" id="JQFZ01000070">
    <property type="protein sequence ID" value="KGO60653.1"/>
    <property type="molecule type" value="Genomic_DNA"/>
</dbReference>
<accession>A0A0A2K1C2</accession>
<dbReference type="VEuPathDB" id="FungiDB:PEXP_053780"/>
<dbReference type="FunFam" id="1.20.1250.20:FF:000934">
    <property type="entry name" value="Allantoate permease"/>
    <property type="match status" value="1"/>
</dbReference>
<feature type="domain" description="Major facilitator superfamily (MFS) profile" evidence="9">
    <location>
        <begin position="54"/>
        <end position="470"/>
    </location>
</feature>
<dbReference type="GO" id="GO:0022857">
    <property type="term" value="F:transmembrane transporter activity"/>
    <property type="evidence" value="ECO:0007669"/>
    <property type="project" value="InterPro"/>
</dbReference>
<comment type="caution">
    <text evidence="10">The sequence shown here is derived from an EMBL/GenBank/DDBJ whole genome shotgun (WGS) entry which is preliminary data.</text>
</comment>
<feature type="transmembrane region" description="Helical" evidence="8">
    <location>
        <begin position="442"/>
        <end position="462"/>
    </location>
</feature>
<comment type="subcellular location">
    <subcellularLocation>
        <location evidence="1">Membrane</location>
        <topology evidence="1">Multi-pass membrane protein</topology>
    </subcellularLocation>
</comment>
<proteinExistence type="inferred from homology"/>
<gene>
    <name evidence="10" type="ORF">PEX2_088350</name>
</gene>
<comment type="similarity">
    <text evidence="6">Belongs to the major facilitator superfamily. Allantoate permease family.</text>
</comment>
<dbReference type="CDD" id="cd17327">
    <property type="entry name" value="MFS_FEN2_like"/>
    <property type="match status" value="1"/>
</dbReference>
<feature type="region of interest" description="Disordered" evidence="7">
    <location>
        <begin position="1"/>
        <end position="25"/>
    </location>
</feature>
<dbReference type="Proteomes" id="UP000030143">
    <property type="component" value="Unassembled WGS sequence"/>
</dbReference>
<evidence type="ECO:0000313" key="10">
    <source>
        <dbReference type="EMBL" id="KGO60653.1"/>
    </source>
</evidence>
<dbReference type="RefSeq" id="XP_016601710.1">
    <property type="nucleotide sequence ID" value="XM_016746105.1"/>
</dbReference>
<dbReference type="FunFam" id="1.20.1250.20:FF:000064">
    <property type="entry name" value="MFS allantoate transporter"/>
    <property type="match status" value="1"/>
</dbReference>
<evidence type="ECO:0000256" key="4">
    <source>
        <dbReference type="ARBA" id="ARBA00022989"/>
    </source>
</evidence>
<dbReference type="InterPro" id="IPR036259">
    <property type="entry name" value="MFS_trans_sf"/>
</dbReference>
<evidence type="ECO:0000259" key="9">
    <source>
        <dbReference type="PROSITE" id="PS50850"/>
    </source>
</evidence>
<dbReference type="GO" id="GO:0016020">
    <property type="term" value="C:membrane"/>
    <property type="evidence" value="ECO:0007669"/>
    <property type="project" value="UniProtKB-SubCell"/>
</dbReference>
<dbReference type="SUPFAM" id="SSF103473">
    <property type="entry name" value="MFS general substrate transporter"/>
    <property type="match status" value="1"/>
</dbReference>
<dbReference type="Gene3D" id="1.20.1250.20">
    <property type="entry name" value="MFS general substrate transporter like domains"/>
    <property type="match status" value="2"/>
</dbReference>
<evidence type="ECO:0000313" key="11">
    <source>
        <dbReference type="Proteomes" id="UP000030143"/>
    </source>
</evidence>
<feature type="region of interest" description="Disordered" evidence="7">
    <location>
        <begin position="978"/>
        <end position="1021"/>
    </location>
</feature>
<dbReference type="HOGENOM" id="CLU_006212_0_0_1"/>